<organism evidence="8 9">
    <name type="scientific">Leucobacter viscericola</name>
    <dbReference type="NCBI Taxonomy" id="2714935"/>
    <lineage>
        <taxon>Bacteria</taxon>
        <taxon>Bacillati</taxon>
        <taxon>Actinomycetota</taxon>
        <taxon>Actinomycetes</taxon>
        <taxon>Micrococcales</taxon>
        <taxon>Microbacteriaceae</taxon>
        <taxon>Leucobacter</taxon>
    </lineage>
</organism>
<dbReference type="InterPro" id="IPR007627">
    <property type="entry name" value="RNA_pol_sigma70_r2"/>
</dbReference>
<dbReference type="Gene3D" id="1.10.10.10">
    <property type="entry name" value="Winged helix-like DNA-binding domain superfamily/Winged helix DNA-binding domain"/>
    <property type="match status" value="1"/>
</dbReference>
<keyword evidence="4" id="KW-0238">DNA-binding</keyword>
<keyword evidence="2" id="KW-0805">Transcription regulation</keyword>
<feature type="domain" description="RNA polymerase sigma-70 region 2" evidence="6">
    <location>
        <begin position="2"/>
        <end position="70"/>
    </location>
</feature>
<keyword evidence="9" id="KW-1185">Reference proteome</keyword>
<dbReference type="GO" id="GO:0006352">
    <property type="term" value="P:DNA-templated transcription initiation"/>
    <property type="evidence" value="ECO:0007669"/>
    <property type="project" value="InterPro"/>
</dbReference>
<evidence type="ECO:0000256" key="5">
    <source>
        <dbReference type="ARBA" id="ARBA00023163"/>
    </source>
</evidence>
<dbReference type="InterPro" id="IPR013325">
    <property type="entry name" value="RNA_pol_sigma_r2"/>
</dbReference>
<dbReference type="InterPro" id="IPR014284">
    <property type="entry name" value="RNA_pol_sigma-70_dom"/>
</dbReference>
<dbReference type="EMBL" id="CP049863">
    <property type="protein sequence ID" value="QIK64796.1"/>
    <property type="molecule type" value="Genomic_DNA"/>
</dbReference>
<name>A0A6G7XJY1_9MICO</name>
<dbReference type="PANTHER" id="PTHR43133">
    <property type="entry name" value="RNA POLYMERASE ECF-TYPE SIGMA FACTO"/>
    <property type="match status" value="1"/>
</dbReference>
<comment type="similarity">
    <text evidence="1">Belongs to the sigma-70 factor family. ECF subfamily.</text>
</comment>
<evidence type="ECO:0000259" key="7">
    <source>
        <dbReference type="Pfam" id="PF08281"/>
    </source>
</evidence>
<dbReference type="Pfam" id="PF08281">
    <property type="entry name" value="Sigma70_r4_2"/>
    <property type="match status" value="1"/>
</dbReference>
<keyword evidence="5" id="KW-0804">Transcription</keyword>
<dbReference type="NCBIfam" id="TIGR02937">
    <property type="entry name" value="sigma70-ECF"/>
    <property type="match status" value="1"/>
</dbReference>
<dbReference type="PANTHER" id="PTHR43133:SF58">
    <property type="entry name" value="ECF RNA POLYMERASE SIGMA FACTOR SIGD"/>
    <property type="match status" value="1"/>
</dbReference>
<evidence type="ECO:0000313" key="9">
    <source>
        <dbReference type="Proteomes" id="UP000502677"/>
    </source>
</evidence>
<dbReference type="RefSeq" id="WP_166293091.1">
    <property type="nucleotide sequence ID" value="NZ_CP049863.1"/>
</dbReference>
<evidence type="ECO:0000259" key="6">
    <source>
        <dbReference type="Pfam" id="PF04542"/>
    </source>
</evidence>
<dbReference type="InterPro" id="IPR039425">
    <property type="entry name" value="RNA_pol_sigma-70-like"/>
</dbReference>
<evidence type="ECO:0000256" key="4">
    <source>
        <dbReference type="ARBA" id="ARBA00023125"/>
    </source>
</evidence>
<protein>
    <submittedName>
        <fullName evidence="8">Sigma-70 family RNA polymerase sigma factor</fullName>
    </submittedName>
</protein>
<dbReference type="InterPro" id="IPR013324">
    <property type="entry name" value="RNA_pol_sigma_r3/r4-like"/>
</dbReference>
<dbReference type="SUPFAM" id="SSF88659">
    <property type="entry name" value="Sigma3 and sigma4 domains of RNA polymerase sigma factors"/>
    <property type="match status" value="1"/>
</dbReference>
<keyword evidence="3" id="KW-0731">Sigma factor</keyword>
<dbReference type="GO" id="GO:0016987">
    <property type="term" value="F:sigma factor activity"/>
    <property type="evidence" value="ECO:0007669"/>
    <property type="project" value="UniProtKB-KW"/>
</dbReference>
<dbReference type="Pfam" id="PF04542">
    <property type="entry name" value="Sigma70_r2"/>
    <property type="match status" value="1"/>
</dbReference>
<sequence>MFYRCHVAAVERFVARRIQDPHAVEDITSEVFLAAVRSCRRFDPSGPAPVAWLFGISFRLTADYQRKSARRWRAQSRQKGQRELADDAIERLEQRIDAERAAFALRDELAKIPAQTRSLLELTALDGLSITDAAAALGIAPGAARVRLHRAKTRLRNELADSPLRAVATELDDASRKELHGE</sequence>
<dbReference type="InterPro" id="IPR013249">
    <property type="entry name" value="RNA_pol_sigma70_r4_t2"/>
</dbReference>
<evidence type="ECO:0000256" key="2">
    <source>
        <dbReference type="ARBA" id="ARBA00023015"/>
    </source>
</evidence>
<dbReference type="KEGG" id="lvi:G7068_09155"/>
<dbReference type="GO" id="GO:0003677">
    <property type="term" value="F:DNA binding"/>
    <property type="evidence" value="ECO:0007669"/>
    <property type="project" value="UniProtKB-KW"/>
</dbReference>
<accession>A0A6G7XJY1</accession>
<dbReference type="InterPro" id="IPR036388">
    <property type="entry name" value="WH-like_DNA-bd_sf"/>
</dbReference>
<reference evidence="8 9" key="1">
    <citation type="submission" date="2020-03" db="EMBL/GenBank/DDBJ databases">
        <title>Leucobacter sp. nov., isolated from beetles.</title>
        <authorList>
            <person name="Hyun D.-W."/>
            <person name="Bae J.-W."/>
        </authorList>
    </citation>
    <scope>NUCLEOTIDE SEQUENCE [LARGE SCALE GENOMIC DNA]</scope>
    <source>
        <strain evidence="8 9">HDW9C</strain>
    </source>
</reference>
<evidence type="ECO:0000313" key="8">
    <source>
        <dbReference type="EMBL" id="QIK64796.1"/>
    </source>
</evidence>
<gene>
    <name evidence="8" type="ORF">G7068_09155</name>
</gene>
<dbReference type="AlphaFoldDB" id="A0A6G7XJY1"/>
<evidence type="ECO:0000256" key="3">
    <source>
        <dbReference type="ARBA" id="ARBA00023082"/>
    </source>
</evidence>
<feature type="domain" description="RNA polymerase sigma factor 70 region 4 type 2" evidence="7">
    <location>
        <begin position="104"/>
        <end position="155"/>
    </location>
</feature>
<dbReference type="Gene3D" id="1.10.1740.10">
    <property type="match status" value="1"/>
</dbReference>
<proteinExistence type="inferred from homology"/>
<dbReference type="Proteomes" id="UP000502677">
    <property type="component" value="Chromosome"/>
</dbReference>
<dbReference type="SUPFAM" id="SSF88946">
    <property type="entry name" value="Sigma2 domain of RNA polymerase sigma factors"/>
    <property type="match status" value="1"/>
</dbReference>
<evidence type="ECO:0000256" key="1">
    <source>
        <dbReference type="ARBA" id="ARBA00010641"/>
    </source>
</evidence>